<dbReference type="Pfam" id="PF07727">
    <property type="entry name" value="RVT_2"/>
    <property type="match status" value="2"/>
</dbReference>
<dbReference type="InterPro" id="IPR013103">
    <property type="entry name" value="RVT_2"/>
</dbReference>
<feature type="domain" description="Reverse transcriptase Ty1/copia-type" evidence="1">
    <location>
        <begin position="163"/>
        <end position="233"/>
    </location>
</feature>
<dbReference type="PANTHER" id="PTHR11439:SF511">
    <property type="match status" value="1"/>
</dbReference>
<reference evidence="2" key="2">
    <citation type="journal article" date="2024" name="Plant">
        <title>Genomic evolution and insights into agronomic trait innovations of Sesamum species.</title>
        <authorList>
            <person name="Miao H."/>
            <person name="Wang L."/>
            <person name="Qu L."/>
            <person name="Liu H."/>
            <person name="Sun Y."/>
            <person name="Le M."/>
            <person name="Wang Q."/>
            <person name="Wei S."/>
            <person name="Zheng Y."/>
            <person name="Lin W."/>
            <person name="Duan Y."/>
            <person name="Cao H."/>
            <person name="Xiong S."/>
            <person name="Wang X."/>
            <person name="Wei L."/>
            <person name="Li C."/>
            <person name="Ma Q."/>
            <person name="Ju M."/>
            <person name="Zhao R."/>
            <person name="Li G."/>
            <person name="Mu C."/>
            <person name="Tian Q."/>
            <person name="Mei H."/>
            <person name="Zhang T."/>
            <person name="Gao T."/>
            <person name="Zhang H."/>
        </authorList>
    </citation>
    <scope>NUCLEOTIDE SEQUENCE</scope>
    <source>
        <strain evidence="2">K16</strain>
    </source>
</reference>
<keyword evidence="3" id="KW-1185">Reference proteome</keyword>
<dbReference type="PANTHER" id="PTHR11439">
    <property type="entry name" value="GAG-POL-RELATED RETROTRANSPOSON"/>
    <property type="match status" value="1"/>
</dbReference>
<comment type="caution">
    <text evidence="2">The sequence shown here is derived from an EMBL/GenBank/DDBJ whole genome shotgun (WGS) entry which is preliminary data.</text>
</comment>
<sequence>MGTEICLANEDMVEPQSYFEASKDARWIETMNEELVALDKNKTWELVPLQPGKRAIGSKWVFKLKLNQDGSVQCYKARLVAKCYNEIEGIDYFDRFSPVTKSVTMRVFLAVAVAKGWPLWQLDVNSAFLDGHLDEEVFVTHPEGYVPVFSGHVTSTCFVGLLVYVDDILLTGNPEDEIAAVKGYIHSLFAIKDLGFAKIFVGLELARSAHGLLVTQQKYLTNILKDANLLEAMIASTRLPLGFHIVDDAGSLSPDPGPFRRFVGCLLYLGFTRPDISFIVQQLSQFLQHPRFSHWDVVVHVLHYLKDTSTLGLFFPSSNTLQPSVFKDAS</sequence>
<dbReference type="Proteomes" id="UP001289374">
    <property type="component" value="Unassembled WGS sequence"/>
</dbReference>
<feature type="domain" description="Reverse transcriptase Ty1/copia-type" evidence="1">
    <location>
        <begin position="41"/>
        <end position="145"/>
    </location>
</feature>
<protein>
    <submittedName>
        <fullName evidence="2">Retrovirus-related Pol polyprotein from transposon RE2</fullName>
    </submittedName>
</protein>
<reference evidence="2" key="1">
    <citation type="submission" date="2020-06" db="EMBL/GenBank/DDBJ databases">
        <authorList>
            <person name="Li T."/>
            <person name="Hu X."/>
            <person name="Zhang T."/>
            <person name="Song X."/>
            <person name="Zhang H."/>
            <person name="Dai N."/>
            <person name="Sheng W."/>
            <person name="Hou X."/>
            <person name="Wei L."/>
        </authorList>
    </citation>
    <scope>NUCLEOTIDE SEQUENCE</scope>
    <source>
        <strain evidence="2">K16</strain>
        <tissue evidence="2">Leaf</tissue>
    </source>
</reference>
<dbReference type="SUPFAM" id="SSF56672">
    <property type="entry name" value="DNA/RNA polymerases"/>
    <property type="match status" value="1"/>
</dbReference>
<proteinExistence type="predicted"/>
<dbReference type="AlphaFoldDB" id="A0AAE2C2A6"/>
<evidence type="ECO:0000313" key="3">
    <source>
        <dbReference type="Proteomes" id="UP001289374"/>
    </source>
</evidence>
<organism evidence="2 3">
    <name type="scientific">Sesamum angolense</name>
    <dbReference type="NCBI Taxonomy" id="2727404"/>
    <lineage>
        <taxon>Eukaryota</taxon>
        <taxon>Viridiplantae</taxon>
        <taxon>Streptophyta</taxon>
        <taxon>Embryophyta</taxon>
        <taxon>Tracheophyta</taxon>
        <taxon>Spermatophyta</taxon>
        <taxon>Magnoliopsida</taxon>
        <taxon>eudicotyledons</taxon>
        <taxon>Gunneridae</taxon>
        <taxon>Pentapetalae</taxon>
        <taxon>asterids</taxon>
        <taxon>lamiids</taxon>
        <taxon>Lamiales</taxon>
        <taxon>Pedaliaceae</taxon>
        <taxon>Sesamum</taxon>
    </lineage>
</organism>
<name>A0AAE2C2A6_9LAMI</name>
<gene>
    <name evidence="2" type="ORF">Sango_0641800</name>
</gene>
<evidence type="ECO:0000313" key="2">
    <source>
        <dbReference type="EMBL" id="KAK4406353.1"/>
    </source>
</evidence>
<accession>A0AAE2C2A6</accession>
<dbReference type="InterPro" id="IPR043502">
    <property type="entry name" value="DNA/RNA_pol_sf"/>
</dbReference>
<evidence type="ECO:0000259" key="1">
    <source>
        <dbReference type="Pfam" id="PF07727"/>
    </source>
</evidence>
<dbReference type="EMBL" id="JACGWL010000003">
    <property type="protein sequence ID" value="KAK4406353.1"/>
    <property type="molecule type" value="Genomic_DNA"/>
</dbReference>